<organism evidence="1 2">
    <name type="scientific">[Clostridium] methylpentosum DSM 5476</name>
    <dbReference type="NCBI Taxonomy" id="537013"/>
    <lineage>
        <taxon>Bacteria</taxon>
        <taxon>Bacillati</taxon>
        <taxon>Bacillota</taxon>
        <taxon>Clostridia</taxon>
        <taxon>Eubacteriales</taxon>
        <taxon>Oscillospiraceae</taxon>
        <taxon>Oscillospiraceae incertae sedis</taxon>
    </lineage>
</organism>
<keyword evidence="2" id="KW-1185">Reference proteome</keyword>
<name>C0EIW0_9FIRM</name>
<comment type="caution">
    <text evidence="1">The sequence shown here is derived from an EMBL/GenBank/DDBJ whole genome shotgun (WGS) entry which is preliminary data.</text>
</comment>
<protein>
    <submittedName>
        <fullName evidence="1">Uncharacterized protein</fullName>
    </submittedName>
</protein>
<reference evidence="1 2" key="2">
    <citation type="submission" date="2009-02" db="EMBL/GenBank/DDBJ databases">
        <title>Draft genome sequence of Clostridium methylpentosum (DSM 5476).</title>
        <authorList>
            <person name="Sudarsanam P."/>
            <person name="Ley R."/>
            <person name="Guruge J."/>
            <person name="Turnbaugh P.J."/>
            <person name="Mahowald M."/>
            <person name="Liep D."/>
            <person name="Gordon J."/>
        </authorList>
    </citation>
    <scope>NUCLEOTIDE SEQUENCE [LARGE SCALE GENOMIC DNA]</scope>
    <source>
        <strain evidence="1 2">DSM 5476</strain>
    </source>
</reference>
<dbReference type="EMBL" id="ACEC01000130">
    <property type="protein sequence ID" value="EEG28621.1"/>
    <property type="molecule type" value="Genomic_DNA"/>
</dbReference>
<proteinExistence type="predicted"/>
<gene>
    <name evidence="1" type="ORF">CLOSTMETH_03805</name>
</gene>
<sequence length="146" mass="16260">MDLEKGTKVKLTVDLTRYANGLVAGTEGITVGRQNLWSKGSDRFVTVCFPGITTLDVLWKSLEIIDEEALKEIDCQEKLFGENLKGANEVTLYVGPRGGFKYLSYSYIDKESGINVHTSVGGRNQAYKILDTLKEYNIPFATKTIK</sequence>
<dbReference type="Proteomes" id="UP000003340">
    <property type="component" value="Unassembled WGS sequence"/>
</dbReference>
<accession>C0EIW0</accession>
<reference evidence="1 2" key="1">
    <citation type="submission" date="2009-01" db="EMBL/GenBank/DDBJ databases">
        <authorList>
            <person name="Fulton L."/>
            <person name="Clifton S."/>
            <person name="Fulton B."/>
            <person name="Xu J."/>
            <person name="Minx P."/>
            <person name="Pepin K.H."/>
            <person name="Johnson M."/>
            <person name="Bhonagiri V."/>
            <person name="Nash W.E."/>
            <person name="Mardis E.R."/>
            <person name="Wilson R.K."/>
        </authorList>
    </citation>
    <scope>NUCLEOTIDE SEQUENCE [LARGE SCALE GENOMIC DNA]</scope>
    <source>
        <strain evidence="1 2">DSM 5476</strain>
    </source>
</reference>
<dbReference type="HOGENOM" id="CLU_1812380_0_0_9"/>
<dbReference type="AlphaFoldDB" id="C0EIW0"/>
<evidence type="ECO:0000313" key="2">
    <source>
        <dbReference type="Proteomes" id="UP000003340"/>
    </source>
</evidence>
<evidence type="ECO:0000313" key="1">
    <source>
        <dbReference type="EMBL" id="EEG28621.1"/>
    </source>
</evidence>